<evidence type="ECO:0000256" key="1">
    <source>
        <dbReference type="SAM" id="MobiDB-lite"/>
    </source>
</evidence>
<proteinExistence type="predicted"/>
<reference evidence="2" key="1">
    <citation type="journal article" date="2023" name="G3 (Bethesda)">
        <title>A reference genome for the long-term kleptoplast-retaining sea slug Elysia crispata morphotype clarki.</title>
        <authorList>
            <person name="Eastman K.E."/>
            <person name="Pendleton A.L."/>
            <person name="Shaikh M.A."/>
            <person name="Suttiyut T."/>
            <person name="Ogas R."/>
            <person name="Tomko P."/>
            <person name="Gavelis G."/>
            <person name="Widhalm J.R."/>
            <person name="Wisecaver J.H."/>
        </authorList>
    </citation>
    <scope>NUCLEOTIDE SEQUENCE</scope>
    <source>
        <strain evidence="2">ECLA1</strain>
    </source>
</reference>
<dbReference type="EMBL" id="JAWDGP010001574">
    <property type="protein sequence ID" value="KAK3790100.1"/>
    <property type="molecule type" value="Genomic_DNA"/>
</dbReference>
<dbReference type="Proteomes" id="UP001283361">
    <property type="component" value="Unassembled WGS sequence"/>
</dbReference>
<accession>A0AAE1ALJ2</accession>
<keyword evidence="3" id="KW-1185">Reference proteome</keyword>
<name>A0AAE1ALJ2_9GAST</name>
<feature type="region of interest" description="Disordered" evidence="1">
    <location>
        <begin position="1"/>
        <end position="23"/>
    </location>
</feature>
<evidence type="ECO:0000313" key="3">
    <source>
        <dbReference type="Proteomes" id="UP001283361"/>
    </source>
</evidence>
<organism evidence="2 3">
    <name type="scientific">Elysia crispata</name>
    <name type="common">lettuce slug</name>
    <dbReference type="NCBI Taxonomy" id="231223"/>
    <lineage>
        <taxon>Eukaryota</taxon>
        <taxon>Metazoa</taxon>
        <taxon>Spiralia</taxon>
        <taxon>Lophotrochozoa</taxon>
        <taxon>Mollusca</taxon>
        <taxon>Gastropoda</taxon>
        <taxon>Heterobranchia</taxon>
        <taxon>Euthyneura</taxon>
        <taxon>Panpulmonata</taxon>
        <taxon>Sacoglossa</taxon>
        <taxon>Placobranchoidea</taxon>
        <taxon>Plakobranchidae</taxon>
        <taxon>Elysia</taxon>
    </lineage>
</organism>
<gene>
    <name evidence="2" type="ORF">RRG08_057066</name>
</gene>
<dbReference type="AlphaFoldDB" id="A0AAE1ALJ2"/>
<evidence type="ECO:0000313" key="2">
    <source>
        <dbReference type="EMBL" id="KAK3790100.1"/>
    </source>
</evidence>
<comment type="caution">
    <text evidence="2">The sequence shown here is derived from an EMBL/GenBank/DDBJ whole genome shotgun (WGS) entry which is preliminary data.</text>
</comment>
<protein>
    <submittedName>
        <fullName evidence="2">Uncharacterized protein</fullName>
    </submittedName>
</protein>
<sequence>MAILTHGRLVSDQQTSPAPREPADVWIRVRQYDRLVSDQQTSPAPREPADVWIKVRQYDRLVSDQQTSPAPREPADVWTTVRQFNSQIMYNAIYQDLVGKRNKKNGTEYIALHSYSLRIVCGKSC</sequence>